<accession>A0ABW3JMR8</accession>
<keyword evidence="3 13" id="KW-0808">Transferase</keyword>
<name>A0ABW3JMR8_9FLAO</name>
<dbReference type="EMBL" id="JBHTJI010000022">
    <property type="protein sequence ID" value="MFD0990861.1"/>
    <property type="molecule type" value="Genomic_DNA"/>
</dbReference>
<dbReference type="EC" id="2.7.1.-" evidence="13"/>
<keyword evidence="11" id="KW-1208">Phospholipid metabolism</keyword>
<evidence type="ECO:0000256" key="5">
    <source>
        <dbReference type="ARBA" id="ARBA00022741"/>
    </source>
</evidence>
<evidence type="ECO:0000256" key="9">
    <source>
        <dbReference type="ARBA" id="ARBA00023098"/>
    </source>
</evidence>
<keyword evidence="14" id="KW-1185">Reference proteome</keyword>
<dbReference type="InterPro" id="IPR001206">
    <property type="entry name" value="Diacylglycerol_kinase_cat_dom"/>
</dbReference>
<dbReference type="InterPro" id="IPR017438">
    <property type="entry name" value="ATP-NAD_kinase_N"/>
</dbReference>
<evidence type="ECO:0000256" key="2">
    <source>
        <dbReference type="ARBA" id="ARBA00022516"/>
    </source>
</evidence>
<dbReference type="SUPFAM" id="SSF111331">
    <property type="entry name" value="NAD kinase/diacylglycerol kinase-like"/>
    <property type="match status" value="1"/>
</dbReference>
<keyword evidence="7" id="KW-0067">ATP-binding</keyword>
<dbReference type="Pfam" id="PF00781">
    <property type="entry name" value="DAGK_cat"/>
    <property type="match status" value="1"/>
</dbReference>
<dbReference type="SMART" id="SM00046">
    <property type="entry name" value="DAGKc"/>
    <property type="match status" value="1"/>
</dbReference>
<dbReference type="NCBIfam" id="TIGR00147">
    <property type="entry name" value="YegS/Rv2252/BmrU family lipid kinase"/>
    <property type="match status" value="1"/>
</dbReference>
<reference evidence="14" key="1">
    <citation type="journal article" date="2019" name="Int. J. Syst. Evol. Microbiol.">
        <title>The Global Catalogue of Microorganisms (GCM) 10K type strain sequencing project: providing services to taxonomists for standard genome sequencing and annotation.</title>
        <authorList>
            <consortium name="The Broad Institute Genomics Platform"/>
            <consortium name="The Broad Institute Genome Sequencing Center for Infectious Disease"/>
            <person name="Wu L."/>
            <person name="Ma J."/>
        </authorList>
    </citation>
    <scope>NUCLEOTIDE SEQUENCE [LARGE SCALE GENOMIC DNA]</scope>
    <source>
        <strain evidence="14">CCUG 62414</strain>
    </source>
</reference>
<evidence type="ECO:0000256" key="4">
    <source>
        <dbReference type="ARBA" id="ARBA00022723"/>
    </source>
</evidence>
<evidence type="ECO:0000256" key="3">
    <source>
        <dbReference type="ARBA" id="ARBA00022679"/>
    </source>
</evidence>
<keyword evidence="5" id="KW-0547">Nucleotide-binding</keyword>
<dbReference type="Gene3D" id="2.60.200.40">
    <property type="match status" value="1"/>
</dbReference>
<dbReference type="Pfam" id="PF19279">
    <property type="entry name" value="YegS_C"/>
    <property type="match status" value="1"/>
</dbReference>
<dbReference type="InterPro" id="IPR005218">
    <property type="entry name" value="Diacylglycerol/lipid_kinase"/>
</dbReference>
<dbReference type="PANTHER" id="PTHR12358">
    <property type="entry name" value="SPHINGOSINE KINASE"/>
    <property type="match status" value="1"/>
</dbReference>
<comment type="cofactor">
    <cofactor evidence="1">
        <name>Mg(2+)</name>
        <dbReference type="ChEBI" id="CHEBI:18420"/>
    </cofactor>
</comment>
<keyword evidence="6 13" id="KW-0418">Kinase</keyword>
<evidence type="ECO:0000256" key="8">
    <source>
        <dbReference type="ARBA" id="ARBA00022842"/>
    </source>
</evidence>
<evidence type="ECO:0000256" key="6">
    <source>
        <dbReference type="ARBA" id="ARBA00022777"/>
    </source>
</evidence>
<evidence type="ECO:0000313" key="14">
    <source>
        <dbReference type="Proteomes" id="UP001597061"/>
    </source>
</evidence>
<keyword evidence="8" id="KW-0460">Magnesium</keyword>
<evidence type="ECO:0000313" key="13">
    <source>
        <dbReference type="EMBL" id="MFD0990861.1"/>
    </source>
</evidence>
<dbReference type="Gene3D" id="3.40.50.10330">
    <property type="entry name" value="Probable inorganic polyphosphate/atp-NAD kinase, domain 1"/>
    <property type="match status" value="1"/>
</dbReference>
<dbReference type="InterPro" id="IPR050187">
    <property type="entry name" value="Lipid_Phosphate_FormReg"/>
</dbReference>
<keyword evidence="2" id="KW-0444">Lipid biosynthesis</keyword>
<keyword evidence="4" id="KW-0479">Metal-binding</keyword>
<proteinExistence type="predicted"/>
<evidence type="ECO:0000256" key="7">
    <source>
        <dbReference type="ARBA" id="ARBA00022840"/>
    </source>
</evidence>
<organism evidence="13 14">
    <name type="scientific">Mariniflexile jejuense</name>
    <dbReference type="NCBI Taxonomy" id="1173582"/>
    <lineage>
        <taxon>Bacteria</taxon>
        <taxon>Pseudomonadati</taxon>
        <taxon>Bacteroidota</taxon>
        <taxon>Flavobacteriia</taxon>
        <taxon>Flavobacteriales</taxon>
        <taxon>Flavobacteriaceae</taxon>
        <taxon>Mariniflexile</taxon>
    </lineage>
</organism>
<evidence type="ECO:0000256" key="11">
    <source>
        <dbReference type="ARBA" id="ARBA00023264"/>
    </source>
</evidence>
<sequence length="293" mass="32647">MKHIHFILNSIAGKGNNNLDLKLINKYFDKSDYHVVIKPTFYKKHAIKLTQASITEEADIVVACGGDGTINEVASCLVSTSIPLGIIPLGSGNGLTSNLNIPKNIESALEIIKNNTIKKIDVGLLNQHYFFSNSGIGFDAQVIKHYEASRKRTLSSYIKATIKSLKKTDILTEVETTFNNTTLLHKPFLIFISNSNQMGYNVSLTPKASLIDGKLDILIAPKLNTLKIALFTILMFFKKHHILKEVEIHQTKEIKITQNNKQLFQIQLDGEFLMIKGNSIQISVLEKAINVIA</sequence>
<dbReference type="PANTHER" id="PTHR12358:SF106">
    <property type="entry name" value="LIPID KINASE YEGS"/>
    <property type="match status" value="1"/>
</dbReference>
<dbReference type="RefSeq" id="WP_379926508.1">
    <property type="nucleotide sequence ID" value="NZ_JBHTJI010000022.1"/>
</dbReference>
<feature type="domain" description="DAGKc" evidence="12">
    <location>
        <begin position="3"/>
        <end position="128"/>
    </location>
</feature>
<protein>
    <submittedName>
        <fullName evidence="13">Diacylglycerol/lipid kinase family protein</fullName>
        <ecNumber evidence="13">2.7.1.-</ecNumber>
    </submittedName>
</protein>
<keyword evidence="9" id="KW-0443">Lipid metabolism</keyword>
<dbReference type="GO" id="GO:0016301">
    <property type="term" value="F:kinase activity"/>
    <property type="evidence" value="ECO:0007669"/>
    <property type="project" value="UniProtKB-KW"/>
</dbReference>
<evidence type="ECO:0000259" key="12">
    <source>
        <dbReference type="SMART" id="SM00046"/>
    </source>
</evidence>
<dbReference type="InterPro" id="IPR016064">
    <property type="entry name" value="NAD/diacylglycerol_kinase_sf"/>
</dbReference>
<keyword evidence="10" id="KW-0594">Phospholipid biosynthesis</keyword>
<evidence type="ECO:0000256" key="1">
    <source>
        <dbReference type="ARBA" id="ARBA00001946"/>
    </source>
</evidence>
<gene>
    <name evidence="13" type="ORF">ACFQ1R_12200</name>
</gene>
<comment type="caution">
    <text evidence="13">The sequence shown here is derived from an EMBL/GenBank/DDBJ whole genome shotgun (WGS) entry which is preliminary data.</text>
</comment>
<dbReference type="Proteomes" id="UP001597061">
    <property type="component" value="Unassembled WGS sequence"/>
</dbReference>
<dbReference type="InterPro" id="IPR045540">
    <property type="entry name" value="YegS/DAGK_C"/>
</dbReference>
<evidence type="ECO:0000256" key="10">
    <source>
        <dbReference type="ARBA" id="ARBA00023209"/>
    </source>
</evidence>